<dbReference type="SMART" id="SM00233">
    <property type="entry name" value="PH"/>
    <property type="match status" value="1"/>
</dbReference>
<dbReference type="SUPFAM" id="SSF50729">
    <property type="entry name" value="PH domain-like"/>
    <property type="match status" value="1"/>
</dbReference>
<feature type="domain" description="PH" evidence="2">
    <location>
        <begin position="20"/>
        <end position="112"/>
    </location>
</feature>
<reference evidence="3 4" key="1">
    <citation type="submission" date="2006-10" db="EMBL/GenBank/DDBJ databases">
        <title>The Genome Sequence of Batrachochytrium dendrobatidis JEL423.</title>
        <authorList>
            <consortium name="The Broad Institute Genome Sequencing Platform"/>
            <person name="Birren B."/>
            <person name="Lander E."/>
            <person name="Galagan J."/>
            <person name="Cuomo C."/>
            <person name="Devon K."/>
            <person name="Jaffe D."/>
            <person name="Butler J."/>
            <person name="Alvarez P."/>
            <person name="Gnerre S."/>
            <person name="Grabherr M."/>
            <person name="Kleber M."/>
            <person name="Mauceli E."/>
            <person name="Brockman W."/>
            <person name="Young S."/>
            <person name="LaButti K."/>
            <person name="Sykes S."/>
            <person name="DeCaprio D."/>
            <person name="Crawford M."/>
            <person name="Koehrsen M."/>
            <person name="Engels R."/>
            <person name="Montgomery P."/>
            <person name="Pearson M."/>
            <person name="Howarth C."/>
            <person name="Larson L."/>
            <person name="White J."/>
            <person name="O'Leary S."/>
            <person name="Kodira C."/>
            <person name="Zeng Q."/>
            <person name="Yandava C."/>
            <person name="Alvarado L."/>
            <person name="Longcore J."/>
            <person name="James T."/>
        </authorList>
    </citation>
    <scope>NUCLEOTIDE SEQUENCE [LARGE SCALE GENOMIC DNA]</scope>
    <source>
        <strain evidence="3 4">JEL423</strain>
    </source>
</reference>
<dbReference type="OrthoDB" id="2163237at2759"/>
<sequence length="531" mass="58793">MPQVLTRPLQRSVSGNTLLDTEANGILYKHTTGTLKRWAPRHFKLTKDTFSYSHTKTSAPTWQIKCSEIQNVGKASSTELEITQTNGEVIILRAADEDTLNYWTRNIESRIQSQWSKQLNKCIGSSSALSISSLNDLTTISHRNTASKHIPLKTSASVADGRSLSNIRSTISIENSTDGLYNKLETSLVSSKEKMTCIDSPGSRISTATLGKTNTTKLKKSISTGLLQSNRANTYLNSGSHIDLVVTSSQASAMGFKPTVSSRINRTPASGLSNSLLSIYSTHSHGVLSESCNNFENPSNGQALPLKSTPSSEYASLHQPLPSPTFPKSERNIPECPPISIIPLFSDENDQPKSSQTNPESLNTYTPNEHEVLDKSMDTAKTAFQITIAETPLGQRNLNDIFLELLMQMMQLRINSTELNSKKASMLLDLVSKESIEIVSRIQKEILYTHRLGLSKNDLIEVGLQLSQHFLDTKTGMDTSYKKLLDYDFTSCVDSVTLNPLVRKELIHKFYLSIDCMAQAVEKIMAFFNQD</sequence>
<dbReference type="CDD" id="cd00821">
    <property type="entry name" value="PH"/>
    <property type="match status" value="1"/>
</dbReference>
<gene>
    <name evidence="3" type="ORF">BDEG_20408</name>
</gene>
<dbReference type="InterPro" id="IPR011993">
    <property type="entry name" value="PH-like_dom_sf"/>
</dbReference>
<organism evidence="3 4">
    <name type="scientific">Batrachochytrium dendrobatidis (strain JEL423)</name>
    <dbReference type="NCBI Taxonomy" id="403673"/>
    <lineage>
        <taxon>Eukaryota</taxon>
        <taxon>Fungi</taxon>
        <taxon>Fungi incertae sedis</taxon>
        <taxon>Chytridiomycota</taxon>
        <taxon>Chytridiomycota incertae sedis</taxon>
        <taxon>Chytridiomycetes</taxon>
        <taxon>Rhizophydiales</taxon>
        <taxon>Rhizophydiales incertae sedis</taxon>
        <taxon>Batrachochytrium</taxon>
    </lineage>
</organism>
<dbReference type="VEuPathDB" id="FungiDB:BDEG_20408"/>
<feature type="region of interest" description="Disordered" evidence="1">
    <location>
        <begin position="299"/>
        <end position="366"/>
    </location>
</feature>
<dbReference type="AlphaFoldDB" id="A0A177W827"/>
<dbReference type="Pfam" id="PF00169">
    <property type="entry name" value="PH"/>
    <property type="match status" value="1"/>
</dbReference>
<evidence type="ECO:0000313" key="3">
    <source>
        <dbReference type="EMBL" id="OAJ36213.1"/>
    </source>
</evidence>
<accession>A0A177W827</accession>
<dbReference type="EMBL" id="DS022300">
    <property type="protein sequence ID" value="OAJ36213.1"/>
    <property type="molecule type" value="Genomic_DNA"/>
</dbReference>
<dbReference type="Gene3D" id="2.30.29.30">
    <property type="entry name" value="Pleckstrin-homology domain (PH domain)/Phosphotyrosine-binding domain (PTB)"/>
    <property type="match status" value="1"/>
</dbReference>
<name>A0A177W827_BATDL</name>
<reference evidence="3 4" key="2">
    <citation type="submission" date="2016-05" db="EMBL/GenBank/DDBJ databases">
        <title>Lineage-specific infection strategies underlie the spectrum of fungal disease in amphibians.</title>
        <authorList>
            <person name="Cuomo C.A."/>
            <person name="Farrer R.A."/>
            <person name="James T."/>
            <person name="Longcore J."/>
            <person name="Birren B."/>
        </authorList>
    </citation>
    <scope>NUCLEOTIDE SEQUENCE [LARGE SCALE GENOMIC DNA]</scope>
    <source>
        <strain evidence="3 4">JEL423</strain>
    </source>
</reference>
<feature type="compositionally biased region" description="Polar residues" evidence="1">
    <location>
        <begin position="352"/>
        <end position="366"/>
    </location>
</feature>
<feature type="compositionally biased region" description="Polar residues" evidence="1">
    <location>
        <begin position="299"/>
        <end position="314"/>
    </location>
</feature>
<evidence type="ECO:0000259" key="2">
    <source>
        <dbReference type="PROSITE" id="PS50003"/>
    </source>
</evidence>
<evidence type="ECO:0000256" key="1">
    <source>
        <dbReference type="SAM" id="MobiDB-lite"/>
    </source>
</evidence>
<dbReference type="Proteomes" id="UP000077115">
    <property type="component" value="Unassembled WGS sequence"/>
</dbReference>
<protein>
    <recommendedName>
        <fullName evidence="2">PH domain-containing protein</fullName>
    </recommendedName>
</protein>
<proteinExistence type="predicted"/>
<evidence type="ECO:0000313" key="4">
    <source>
        <dbReference type="Proteomes" id="UP000077115"/>
    </source>
</evidence>
<dbReference type="InterPro" id="IPR001849">
    <property type="entry name" value="PH_domain"/>
</dbReference>
<dbReference type="PROSITE" id="PS50003">
    <property type="entry name" value="PH_DOMAIN"/>
    <property type="match status" value="1"/>
</dbReference>